<dbReference type="InterPro" id="IPR039425">
    <property type="entry name" value="RNA_pol_sigma-70-like"/>
</dbReference>
<keyword evidence="1" id="KW-0805">Transcription regulation</keyword>
<dbReference type="GO" id="GO:0016987">
    <property type="term" value="F:sigma factor activity"/>
    <property type="evidence" value="ECO:0007669"/>
    <property type="project" value="UniProtKB-KW"/>
</dbReference>
<feature type="domain" description="RNA polymerase sigma-70 region 2" evidence="6">
    <location>
        <begin position="56"/>
        <end position="123"/>
    </location>
</feature>
<dbReference type="PANTHER" id="PTHR43133:SF8">
    <property type="entry name" value="RNA POLYMERASE SIGMA FACTOR HI_1459-RELATED"/>
    <property type="match status" value="1"/>
</dbReference>
<feature type="compositionally biased region" description="Basic and acidic residues" evidence="5">
    <location>
        <begin position="166"/>
        <end position="176"/>
    </location>
</feature>
<accession>A0A1M6ML60</accession>
<dbReference type="STRING" id="758803.SAMN05421803_110105"/>
<evidence type="ECO:0000256" key="5">
    <source>
        <dbReference type="SAM" id="MobiDB-lite"/>
    </source>
</evidence>
<dbReference type="Proteomes" id="UP000184452">
    <property type="component" value="Unassembled WGS sequence"/>
</dbReference>
<dbReference type="SUPFAM" id="SSF88946">
    <property type="entry name" value="Sigma2 domain of RNA polymerase sigma factors"/>
    <property type="match status" value="1"/>
</dbReference>
<keyword evidence="2" id="KW-0731">Sigma factor</keyword>
<sequence>MGARLPDQSHEDPETVLSSGPRHEPPPPLATTGLDLDDAELVRLARLGSREAWCGIVDRHLPMVNAVARSYRLSAPDREDVVQTVWLALNQHLPRLREPHHLRAWLKRVTRDKCLRQRARDARQYPADPEAFAHVEGDAPDPEAEYLRKERDRALRRAVDRLRDPGEREEALRFLEPDSTPPPRDRRAASNGRRRMVRRLRTTLEDEI</sequence>
<keyword evidence="8" id="KW-1185">Reference proteome</keyword>
<protein>
    <submittedName>
        <fullName evidence="7">RNA polymerase sigma factor, sigma-70 family</fullName>
    </submittedName>
</protein>
<evidence type="ECO:0000313" key="7">
    <source>
        <dbReference type="EMBL" id="SHJ84208.1"/>
    </source>
</evidence>
<proteinExistence type="predicted"/>
<organism evidence="7 8">
    <name type="scientific">Nocardiopsis flavescens</name>
    <dbReference type="NCBI Taxonomy" id="758803"/>
    <lineage>
        <taxon>Bacteria</taxon>
        <taxon>Bacillati</taxon>
        <taxon>Actinomycetota</taxon>
        <taxon>Actinomycetes</taxon>
        <taxon>Streptosporangiales</taxon>
        <taxon>Nocardiopsidaceae</taxon>
        <taxon>Nocardiopsis</taxon>
    </lineage>
</organism>
<dbReference type="InterPro" id="IPR007627">
    <property type="entry name" value="RNA_pol_sigma70_r2"/>
</dbReference>
<evidence type="ECO:0000256" key="1">
    <source>
        <dbReference type="ARBA" id="ARBA00023015"/>
    </source>
</evidence>
<evidence type="ECO:0000256" key="4">
    <source>
        <dbReference type="ARBA" id="ARBA00023163"/>
    </source>
</evidence>
<reference evidence="7 8" key="1">
    <citation type="submission" date="2016-11" db="EMBL/GenBank/DDBJ databases">
        <authorList>
            <person name="Jaros S."/>
            <person name="Januszkiewicz K."/>
            <person name="Wedrychowicz H."/>
        </authorList>
    </citation>
    <scope>NUCLEOTIDE SEQUENCE [LARGE SCALE GENOMIC DNA]</scope>
    <source>
        <strain evidence="7 8">CGMCC 4.5723</strain>
    </source>
</reference>
<keyword evidence="3" id="KW-0238">DNA-binding</keyword>
<evidence type="ECO:0000256" key="2">
    <source>
        <dbReference type="ARBA" id="ARBA00023082"/>
    </source>
</evidence>
<feature type="region of interest" description="Disordered" evidence="5">
    <location>
        <begin position="166"/>
        <end position="196"/>
    </location>
</feature>
<name>A0A1M6ML60_9ACTN</name>
<dbReference type="AlphaFoldDB" id="A0A1M6ML60"/>
<evidence type="ECO:0000256" key="3">
    <source>
        <dbReference type="ARBA" id="ARBA00023125"/>
    </source>
</evidence>
<dbReference type="PANTHER" id="PTHR43133">
    <property type="entry name" value="RNA POLYMERASE ECF-TYPE SIGMA FACTO"/>
    <property type="match status" value="1"/>
</dbReference>
<dbReference type="EMBL" id="FQZK01000010">
    <property type="protein sequence ID" value="SHJ84208.1"/>
    <property type="molecule type" value="Genomic_DNA"/>
</dbReference>
<gene>
    <name evidence="7" type="ORF">SAMN05421803_110105</name>
</gene>
<dbReference type="GO" id="GO:0006352">
    <property type="term" value="P:DNA-templated transcription initiation"/>
    <property type="evidence" value="ECO:0007669"/>
    <property type="project" value="InterPro"/>
</dbReference>
<keyword evidence="4" id="KW-0804">Transcription</keyword>
<dbReference type="GO" id="GO:0003677">
    <property type="term" value="F:DNA binding"/>
    <property type="evidence" value="ECO:0007669"/>
    <property type="project" value="UniProtKB-KW"/>
</dbReference>
<evidence type="ECO:0000313" key="8">
    <source>
        <dbReference type="Proteomes" id="UP000184452"/>
    </source>
</evidence>
<feature type="region of interest" description="Disordered" evidence="5">
    <location>
        <begin position="1"/>
        <end position="34"/>
    </location>
</feature>
<dbReference type="InterPro" id="IPR014284">
    <property type="entry name" value="RNA_pol_sigma-70_dom"/>
</dbReference>
<evidence type="ECO:0000259" key="6">
    <source>
        <dbReference type="Pfam" id="PF04542"/>
    </source>
</evidence>
<dbReference type="InterPro" id="IPR013325">
    <property type="entry name" value="RNA_pol_sigma_r2"/>
</dbReference>
<dbReference type="Pfam" id="PF04542">
    <property type="entry name" value="Sigma70_r2"/>
    <property type="match status" value="1"/>
</dbReference>
<dbReference type="Gene3D" id="1.10.1740.10">
    <property type="match status" value="1"/>
</dbReference>
<dbReference type="NCBIfam" id="TIGR02937">
    <property type="entry name" value="sigma70-ECF"/>
    <property type="match status" value="1"/>
</dbReference>